<keyword evidence="2" id="KW-0813">Transport</keyword>
<comment type="subcellular location">
    <subcellularLocation>
        <location evidence="1">Nucleus</location>
    </subcellularLocation>
</comment>
<evidence type="ECO:0000259" key="4">
    <source>
        <dbReference type="Pfam" id="PF11715"/>
    </source>
</evidence>
<dbReference type="PANTHER" id="PTHR21286:SF0">
    <property type="entry name" value="NUCLEAR PORE COMPLEX PROTEIN NUP160"/>
    <property type="match status" value="1"/>
</dbReference>
<accession>A0A813QQZ4</accession>
<dbReference type="GO" id="GO:0005643">
    <property type="term" value="C:nuclear pore"/>
    <property type="evidence" value="ECO:0007669"/>
    <property type="project" value="UniProtKB-ARBA"/>
</dbReference>
<gene>
    <name evidence="7" type="ORF">OXX778_LOCUS4924</name>
</gene>
<dbReference type="InterPro" id="IPR021717">
    <property type="entry name" value="Nucleoporin_Nup160"/>
</dbReference>
<name>A0A813QQZ4_9BILA</name>
<dbReference type="InterPro" id="IPR056535">
    <property type="entry name" value="TPR_NUP160_M"/>
</dbReference>
<dbReference type="GO" id="GO:0017056">
    <property type="term" value="F:structural constituent of nuclear pore"/>
    <property type="evidence" value="ECO:0007669"/>
    <property type="project" value="TreeGrafter"/>
</dbReference>
<dbReference type="InterPro" id="IPR059141">
    <property type="entry name" value="Beta-prop_Nup120_160"/>
</dbReference>
<evidence type="ECO:0008006" key="9">
    <source>
        <dbReference type="Google" id="ProtNLM"/>
    </source>
</evidence>
<evidence type="ECO:0000256" key="3">
    <source>
        <dbReference type="ARBA" id="ARBA00023242"/>
    </source>
</evidence>
<evidence type="ECO:0000313" key="7">
    <source>
        <dbReference type="EMBL" id="CAF0770482.1"/>
    </source>
</evidence>
<dbReference type="OrthoDB" id="67716at2759"/>
<evidence type="ECO:0000259" key="6">
    <source>
        <dbReference type="Pfam" id="PF23354"/>
    </source>
</evidence>
<reference evidence="7" key="1">
    <citation type="submission" date="2021-02" db="EMBL/GenBank/DDBJ databases">
        <authorList>
            <person name="Nowell W R."/>
        </authorList>
    </citation>
    <scope>NUCLEOTIDE SEQUENCE</scope>
    <source>
        <strain evidence="7">Ploen Becks lab</strain>
    </source>
</reference>
<evidence type="ECO:0000313" key="8">
    <source>
        <dbReference type="Proteomes" id="UP000663879"/>
    </source>
</evidence>
<protein>
    <recommendedName>
        <fullName evidence="9">Nuclear pore complex protein Nup160</fullName>
    </recommendedName>
</protein>
<keyword evidence="8" id="KW-1185">Reference proteome</keyword>
<sequence length="1471" mass="172505">MKIDQRTDIYIESSTLHDEDFLSCHEIFTTTKTIDSSLETSGTSSKAHNCAGGFSLNLKNDNRFILWKIIGNKLELIEHSLTHKLTGNFKRIHFKDAMIIPKIHLYKHAESDTNSSNFNVIVLVVTSSRLYRLIFKYNKNENNSNSLFSSMSSMTLSNVESSNTYQINLSQVESTDIFVNQRGETYFAFVLPNNSICCVQMPGFSRINHQQNNSQNLPVKFEINQPNIVKRLWSGITRNSQDTSSGFVSFKFFSHNDNPYFVCLCRDFKLKLWCIKTNQCIYVEELSKFFKSDLNIIWNESKIDAISFNDTSILTVVFSTSDQFKLSNLKIVISNSNEVTINEVSKRTLVKTGELVSIQCTNFNTWIMYKNDKEQVEMTSVPIYENKHQTNLKLPNEIQIVNPRKLIDSNRVHNNFNEDFDEEQFNEDEFEEEKINEQILSEMDLKELYLKKIFEPSRYSRHNMLKSLSILGAHSHDFTNVHLTSDEIKEKIIKSIETAVQSHPNYSNISEDEFLSLNMKFWSKYYTMLKQYDFDSRQPIGFFIEPQNESIILLIRKNSVSLYNKADLSQFYHYSQIEYLKSYLLSNLKLDDNELNDLLNVIIALKCIDSNLKTHPNLNCLSHLKELDSTTCYQYVNNLTDYLTMSQKDFFGKFSPYFEKMNNLDRLDQILQKLFDLFNVNKTNEIKYRYGHHESELDDQDDEYDDEDGMDTDGMTSFLKITSDFTNDSIVYSMRDLFLKRFDFFRNLSVFVNVVFKYSNKIDISNTNANNINQLYFEQSIKNMASYLYLKWLADIYPYAIQSEHIVRHLRRTANILEDFKGDQINYTKEGNHLLLKTFLSTFNKFSIQTQSNYLEISNYSQLNEYISSKIVKFIWPLNLEENINLIKYLFFNIQYIHLINYCLTTKWIQNSKNLRSFIMGHCCLYLNNIDQSIGFFLRASYNLEKDVYLKILMKLGSNQQDTNKNPIQFKTSRRSIIINNKSNVTNKTSLSIDLIDNNDNAILLDFYTKIIHYYDLNGNLEAAIELIQNALLKCQFDSKSKSKLYCILFKSYMDLEYFDKAYISLMSNTDIEWKKICLKNFISELCNQNKTDVLVGFDYGDLLNEVFNILMSRAKTSDLRNNDFYRVLFTLYVKIKDYRKAAYSMYECYMRLKREVNGINSLKRQEKCLLACLNMLKLVENKFAWINITDLSQYYTESIQDETASKIKIIDLDEINRNYLLVNYTLKVSQNQNMISNQHTIEELISLLTKNGYYDDALNLCLNVKRSDHSIVLNVLLSLVDRCCNVNVVENDDKLADDVLTEIEMIKKNESLKPSISPYENPYSFKWKLLESYLDKLNDSIYYKNVCQRILILGYEIPATVQYKFKLLNPQSLLSIYLNYGLWNEALNLIKELINQSPKDFVTSNKQSDIVLPFNLIDTLNKYCQIQPSEQTEDLSEMKKINSELNELMNDYIYQVKLSTESYVNLKRKN</sequence>
<proteinExistence type="predicted"/>
<dbReference type="InterPro" id="IPR056536">
    <property type="entry name" value="TPR_NUP160_C"/>
</dbReference>
<dbReference type="Pfam" id="PF23354">
    <property type="entry name" value="TPR_NUP160_120_M"/>
    <property type="match status" value="1"/>
</dbReference>
<evidence type="ECO:0000256" key="1">
    <source>
        <dbReference type="ARBA" id="ARBA00004123"/>
    </source>
</evidence>
<dbReference type="Pfam" id="PF23347">
    <property type="entry name" value="TPR_Nup160_C"/>
    <property type="match status" value="1"/>
</dbReference>
<feature type="domain" description="Nucleoporin Nup120/160 beta-propeller" evidence="4">
    <location>
        <begin position="63"/>
        <end position="566"/>
    </location>
</feature>
<comment type="caution">
    <text evidence="7">The sequence shown here is derived from an EMBL/GenBank/DDBJ whole genome shotgun (WGS) entry which is preliminary data.</text>
</comment>
<feature type="domain" description="NUP160 C-terminal TPR" evidence="5">
    <location>
        <begin position="1213"/>
        <end position="1468"/>
    </location>
</feature>
<dbReference type="Pfam" id="PF11715">
    <property type="entry name" value="Beta-prop_Nup120_160"/>
    <property type="match status" value="1"/>
</dbReference>
<feature type="domain" description="NUP160 middle TPR" evidence="6">
    <location>
        <begin position="880"/>
        <end position="1179"/>
    </location>
</feature>
<dbReference type="EMBL" id="CAJNOC010000513">
    <property type="protein sequence ID" value="CAF0770482.1"/>
    <property type="molecule type" value="Genomic_DNA"/>
</dbReference>
<dbReference type="PANTHER" id="PTHR21286">
    <property type="entry name" value="NUCLEAR PORE COMPLEX PROTEIN NUP160"/>
    <property type="match status" value="1"/>
</dbReference>
<evidence type="ECO:0000259" key="5">
    <source>
        <dbReference type="Pfam" id="PF23347"/>
    </source>
</evidence>
<dbReference type="Proteomes" id="UP000663879">
    <property type="component" value="Unassembled WGS sequence"/>
</dbReference>
<keyword evidence="3" id="KW-0539">Nucleus</keyword>
<evidence type="ECO:0000256" key="2">
    <source>
        <dbReference type="ARBA" id="ARBA00022448"/>
    </source>
</evidence>
<organism evidence="7 8">
    <name type="scientific">Brachionus calyciflorus</name>
    <dbReference type="NCBI Taxonomy" id="104777"/>
    <lineage>
        <taxon>Eukaryota</taxon>
        <taxon>Metazoa</taxon>
        <taxon>Spiralia</taxon>
        <taxon>Gnathifera</taxon>
        <taxon>Rotifera</taxon>
        <taxon>Eurotatoria</taxon>
        <taxon>Monogononta</taxon>
        <taxon>Pseudotrocha</taxon>
        <taxon>Ploima</taxon>
        <taxon>Brachionidae</taxon>
        <taxon>Brachionus</taxon>
    </lineage>
</organism>